<sequence length="193" mass="21175">MGRAISTSCGLRPVIRTRVEHIEDKAMGSTSTQMEIGDMIEINRSAYKHWALYIGNGEVIHLVTPDGPSRVSFCSFSSSSSSVSCKGTITIETLQDVAAGNTYKINNYLDNKYNPRPTDVIMREVDKMRGRTIKYDLLGQNCEHFVTFLRYGQSESKQADDFLKKLLSGQLGLIGVLAAVSVSTVAAANTLSK</sequence>
<evidence type="ECO:0000256" key="3">
    <source>
        <dbReference type="ARBA" id="ARBA00022801"/>
    </source>
</evidence>
<dbReference type="Ensembl" id="ENSOTST00005062567.2">
    <property type="protein sequence ID" value="ENSOTSP00005057473.2"/>
    <property type="gene ID" value="ENSOTSG00005027723.2"/>
</dbReference>
<dbReference type="Pfam" id="PF04970">
    <property type="entry name" value="LRAT"/>
    <property type="match status" value="1"/>
</dbReference>
<dbReference type="InterPro" id="IPR007053">
    <property type="entry name" value="LRAT_dom"/>
</dbReference>
<evidence type="ECO:0000256" key="5">
    <source>
        <dbReference type="SAM" id="Phobius"/>
    </source>
</evidence>
<keyword evidence="3" id="KW-0378">Hydrolase</keyword>
<evidence type="ECO:0000259" key="6">
    <source>
        <dbReference type="PROSITE" id="PS51934"/>
    </source>
</evidence>
<comment type="similarity">
    <text evidence="1">Belongs to the H-rev107 family.</text>
</comment>
<protein>
    <recommendedName>
        <fullName evidence="6">LRAT domain-containing protein</fullName>
    </recommendedName>
</protein>
<keyword evidence="5" id="KW-0472">Membrane</keyword>
<evidence type="ECO:0000256" key="4">
    <source>
        <dbReference type="ARBA" id="ARBA00023098"/>
    </source>
</evidence>
<dbReference type="PROSITE" id="PS51934">
    <property type="entry name" value="LRAT"/>
    <property type="match status" value="1"/>
</dbReference>
<dbReference type="AlphaFoldDB" id="A0A8C8H133"/>
<dbReference type="GO" id="GO:0005737">
    <property type="term" value="C:cytoplasm"/>
    <property type="evidence" value="ECO:0007669"/>
    <property type="project" value="TreeGrafter"/>
</dbReference>
<reference evidence="7" key="2">
    <citation type="submission" date="2025-09" db="UniProtKB">
        <authorList>
            <consortium name="Ensembl"/>
        </authorList>
    </citation>
    <scope>IDENTIFICATION</scope>
</reference>
<name>A0A8C8H133_ONCTS</name>
<evidence type="ECO:0000256" key="2">
    <source>
        <dbReference type="ARBA" id="ARBA00022679"/>
    </source>
</evidence>
<dbReference type="GO" id="GO:0016410">
    <property type="term" value="F:N-acyltransferase activity"/>
    <property type="evidence" value="ECO:0007669"/>
    <property type="project" value="TreeGrafter"/>
</dbReference>
<dbReference type="GO" id="GO:0008970">
    <property type="term" value="F:phospholipase A1 activity"/>
    <property type="evidence" value="ECO:0007669"/>
    <property type="project" value="TreeGrafter"/>
</dbReference>
<organism evidence="7 8">
    <name type="scientific">Oncorhynchus tshawytscha</name>
    <name type="common">Chinook salmon</name>
    <name type="synonym">Salmo tshawytscha</name>
    <dbReference type="NCBI Taxonomy" id="74940"/>
    <lineage>
        <taxon>Eukaryota</taxon>
        <taxon>Metazoa</taxon>
        <taxon>Chordata</taxon>
        <taxon>Craniata</taxon>
        <taxon>Vertebrata</taxon>
        <taxon>Euteleostomi</taxon>
        <taxon>Actinopterygii</taxon>
        <taxon>Neopterygii</taxon>
        <taxon>Teleostei</taxon>
        <taxon>Protacanthopterygii</taxon>
        <taxon>Salmoniformes</taxon>
        <taxon>Salmonidae</taxon>
        <taxon>Salmoninae</taxon>
        <taxon>Oncorhynchus</taxon>
    </lineage>
</organism>
<keyword evidence="2" id="KW-0808">Transferase</keyword>
<keyword evidence="8" id="KW-1185">Reference proteome</keyword>
<keyword evidence="4" id="KW-0443">Lipid metabolism</keyword>
<evidence type="ECO:0000256" key="1">
    <source>
        <dbReference type="ARBA" id="ARBA00007824"/>
    </source>
</evidence>
<dbReference type="GO" id="GO:0004623">
    <property type="term" value="F:phospholipase A2 activity"/>
    <property type="evidence" value="ECO:0007669"/>
    <property type="project" value="TreeGrafter"/>
</dbReference>
<dbReference type="GeneTree" id="ENSGT00940000162660"/>
<keyword evidence="5" id="KW-1133">Transmembrane helix</keyword>
<dbReference type="PANTHER" id="PTHR13943:SF79">
    <property type="entry name" value="HYPOTHETICAL LOC794087"/>
    <property type="match status" value="1"/>
</dbReference>
<accession>A0A8C8H133</accession>
<keyword evidence="5" id="KW-0812">Transmembrane</keyword>
<dbReference type="Gene3D" id="3.90.1720.10">
    <property type="entry name" value="endopeptidase domain like (from Nostoc punctiforme)"/>
    <property type="match status" value="1"/>
</dbReference>
<dbReference type="GO" id="GO:0070292">
    <property type="term" value="P:N-acylphosphatidylethanolamine metabolic process"/>
    <property type="evidence" value="ECO:0007669"/>
    <property type="project" value="TreeGrafter"/>
</dbReference>
<evidence type="ECO:0000313" key="8">
    <source>
        <dbReference type="Proteomes" id="UP000694402"/>
    </source>
</evidence>
<feature type="transmembrane region" description="Helical" evidence="5">
    <location>
        <begin position="171"/>
        <end position="191"/>
    </location>
</feature>
<dbReference type="PANTHER" id="PTHR13943">
    <property type="entry name" value="HRAS-LIKE SUPPRESSOR - RELATED"/>
    <property type="match status" value="1"/>
</dbReference>
<reference evidence="7" key="1">
    <citation type="submission" date="2025-08" db="UniProtKB">
        <authorList>
            <consortium name="Ensembl"/>
        </authorList>
    </citation>
    <scope>IDENTIFICATION</scope>
</reference>
<feature type="domain" description="LRAT" evidence="6">
    <location>
        <begin position="39"/>
        <end position="158"/>
    </location>
</feature>
<evidence type="ECO:0000313" key="7">
    <source>
        <dbReference type="Ensembl" id="ENSOTSP00005057473.2"/>
    </source>
</evidence>
<dbReference type="InterPro" id="IPR051496">
    <property type="entry name" value="H-rev107_PLA/AT"/>
</dbReference>
<dbReference type="Proteomes" id="UP000694402">
    <property type="component" value="Unassembled WGS sequence"/>
</dbReference>
<proteinExistence type="inferred from homology"/>
<gene>
    <name evidence="7" type="primary">LOC121846545</name>
</gene>